<sequence>MIGIRINKSRDPGIVPRNSRPPETDESADTTPSMEWVTGTIPQMRLPRTKDVVINGHKRFDHHCPWVGQCIGLRNYRFFYCFISTATILCLFVFVFSWVNILEQRHEDENLWRTMRREILSVVLMTTYENFRYQYDKKDNPYNKGLFRNIRQLFFSKIPPSFNKFRGWVVGEDYIEIGAVISNIVGSFDSERKDDIEDESKFEEDVGTPVPDILSKFDYSGIDDSLKNKNARGSLFFDPFFFDINHDRKGSRTTPLMKMGLLQMVVRIGQLAKSFNYSGICLQ</sequence>
<evidence type="ECO:0000256" key="6">
    <source>
        <dbReference type="ARBA" id="ARBA00023136"/>
    </source>
</evidence>
<dbReference type="GO" id="GO:0016020">
    <property type="term" value="C:membrane"/>
    <property type="evidence" value="ECO:0007669"/>
    <property type="project" value="UniProtKB-SubCell"/>
</dbReference>
<keyword evidence="4 8" id="KW-0812">Transmembrane</keyword>
<evidence type="ECO:0000313" key="11">
    <source>
        <dbReference type="EMBL" id="KAK9122554.1"/>
    </source>
</evidence>
<dbReference type="PANTHER" id="PTHR22883:SF391">
    <property type="entry name" value="PROTEIN S-ACYLTRANSFERASE 3-RELATED"/>
    <property type="match status" value="1"/>
</dbReference>
<organism evidence="11 12">
    <name type="scientific">Stephania japonica</name>
    <dbReference type="NCBI Taxonomy" id="461633"/>
    <lineage>
        <taxon>Eukaryota</taxon>
        <taxon>Viridiplantae</taxon>
        <taxon>Streptophyta</taxon>
        <taxon>Embryophyta</taxon>
        <taxon>Tracheophyta</taxon>
        <taxon>Spermatophyta</taxon>
        <taxon>Magnoliopsida</taxon>
        <taxon>Ranunculales</taxon>
        <taxon>Menispermaceae</taxon>
        <taxon>Menispermoideae</taxon>
        <taxon>Cissampelideae</taxon>
        <taxon>Stephania</taxon>
    </lineage>
</organism>
<evidence type="ECO:0000256" key="2">
    <source>
        <dbReference type="ARBA" id="ARBA00008574"/>
    </source>
</evidence>
<evidence type="ECO:0000259" key="10">
    <source>
        <dbReference type="Pfam" id="PF01529"/>
    </source>
</evidence>
<evidence type="ECO:0000313" key="12">
    <source>
        <dbReference type="Proteomes" id="UP001417504"/>
    </source>
</evidence>
<proteinExistence type="inferred from homology"/>
<feature type="transmembrane region" description="Helical" evidence="8">
    <location>
        <begin position="78"/>
        <end position="99"/>
    </location>
</feature>
<evidence type="ECO:0000256" key="8">
    <source>
        <dbReference type="RuleBase" id="RU079119"/>
    </source>
</evidence>
<evidence type="ECO:0000256" key="1">
    <source>
        <dbReference type="ARBA" id="ARBA00004141"/>
    </source>
</evidence>
<accession>A0AAP0IVK2</accession>
<keyword evidence="5 8" id="KW-1133">Transmembrane helix</keyword>
<comment type="similarity">
    <text evidence="2 8">Belongs to the DHHC palmitoyltransferase family.</text>
</comment>
<name>A0AAP0IVK2_9MAGN</name>
<evidence type="ECO:0000256" key="7">
    <source>
        <dbReference type="ARBA" id="ARBA00023315"/>
    </source>
</evidence>
<comment type="caution">
    <text evidence="8">Lacks conserved residue(s) required for the propagation of feature annotation.</text>
</comment>
<dbReference type="GO" id="GO:0005783">
    <property type="term" value="C:endoplasmic reticulum"/>
    <property type="evidence" value="ECO:0007669"/>
    <property type="project" value="TreeGrafter"/>
</dbReference>
<comment type="domain">
    <text evidence="8">The DHHC domain is required for palmitoyltransferase activity.</text>
</comment>
<feature type="domain" description="Palmitoyltransferase DHHC" evidence="10">
    <location>
        <begin position="59"/>
        <end position="118"/>
    </location>
</feature>
<evidence type="ECO:0000256" key="5">
    <source>
        <dbReference type="ARBA" id="ARBA00022989"/>
    </source>
</evidence>
<feature type="region of interest" description="Disordered" evidence="9">
    <location>
        <begin position="1"/>
        <end position="33"/>
    </location>
</feature>
<keyword evidence="3 8" id="KW-0808">Transferase</keyword>
<evidence type="ECO:0000256" key="4">
    <source>
        <dbReference type="ARBA" id="ARBA00022692"/>
    </source>
</evidence>
<dbReference type="Pfam" id="PF01529">
    <property type="entry name" value="DHHC"/>
    <property type="match status" value="1"/>
</dbReference>
<evidence type="ECO:0000256" key="3">
    <source>
        <dbReference type="ARBA" id="ARBA00022679"/>
    </source>
</evidence>
<keyword evidence="7 8" id="KW-0012">Acyltransferase</keyword>
<dbReference type="EMBL" id="JBBNAE010000005">
    <property type="protein sequence ID" value="KAK9122554.1"/>
    <property type="molecule type" value="Genomic_DNA"/>
</dbReference>
<comment type="subcellular location">
    <subcellularLocation>
        <location evidence="1">Membrane</location>
        <topology evidence="1">Multi-pass membrane protein</topology>
    </subcellularLocation>
</comment>
<dbReference type="GO" id="GO:0019706">
    <property type="term" value="F:protein-cysteine S-palmitoyltransferase activity"/>
    <property type="evidence" value="ECO:0007669"/>
    <property type="project" value="UniProtKB-EC"/>
</dbReference>
<dbReference type="AlphaFoldDB" id="A0AAP0IVK2"/>
<dbReference type="Proteomes" id="UP001417504">
    <property type="component" value="Unassembled WGS sequence"/>
</dbReference>
<dbReference type="InterPro" id="IPR039859">
    <property type="entry name" value="PFA4/ZDH16/20/ERF2-like"/>
</dbReference>
<keyword evidence="12" id="KW-1185">Reference proteome</keyword>
<dbReference type="PANTHER" id="PTHR22883">
    <property type="entry name" value="ZINC FINGER DHHC DOMAIN CONTAINING PROTEIN"/>
    <property type="match status" value="1"/>
</dbReference>
<reference evidence="11 12" key="1">
    <citation type="submission" date="2024-01" db="EMBL/GenBank/DDBJ databases">
        <title>Genome assemblies of Stephania.</title>
        <authorList>
            <person name="Yang L."/>
        </authorList>
    </citation>
    <scope>NUCLEOTIDE SEQUENCE [LARGE SCALE GENOMIC DNA]</scope>
    <source>
        <strain evidence="11">QJT</strain>
        <tissue evidence="11">Leaf</tissue>
    </source>
</reference>
<keyword evidence="6 8" id="KW-0472">Membrane</keyword>
<dbReference type="GO" id="GO:0005794">
    <property type="term" value="C:Golgi apparatus"/>
    <property type="evidence" value="ECO:0007669"/>
    <property type="project" value="TreeGrafter"/>
</dbReference>
<comment type="catalytic activity">
    <reaction evidence="8">
        <text>L-cysteinyl-[protein] + hexadecanoyl-CoA = S-hexadecanoyl-L-cysteinyl-[protein] + CoA</text>
        <dbReference type="Rhea" id="RHEA:36683"/>
        <dbReference type="Rhea" id="RHEA-COMP:10131"/>
        <dbReference type="Rhea" id="RHEA-COMP:11032"/>
        <dbReference type="ChEBI" id="CHEBI:29950"/>
        <dbReference type="ChEBI" id="CHEBI:57287"/>
        <dbReference type="ChEBI" id="CHEBI:57379"/>
        <dbReference type="ChEBI" id="CHEBI:74151"/>
        <dbReference type="EC" id="2.3.1.225"/>
    </reaction>
</comment>
<dbReference type="InterPro" id="IPR001594">
    <property type="entry name" value="Palmitoyltrfase_DHHC"/>
</dbReference>
<dbReference type="EC" id="2.3.1.225" evidence="8"/>
<dbReference type="PROSITE" id="PS50216">
    <property type="entry name" value="DHHC"/>
    <property type="match status" value="1"/>
</dbReference>
<comment type="caution">
    <text evidence="11">The sequence shown here is derived from an EMBL/GenBank/DDBJ whole genome shotgun (WGS) entry which is preliminary data.</text>
</comment>
<protein>
    <recommendedName>
        <fullName evidence="8">S-acyltransferase</fullName>
        <ecNumber evidence="8">2.3.1.225</ecNumber>
    </recommendedName>
    <alternativeName>
        <fullName evidence="8">Palmitoyltransferase</fullName>
    </alternativeName>
</protein>
<gene>
    <name evidence="11" type="ORF">Sjap_012156</name>
</gene>
<evidence type="ECO:0000256" key="9">
    <source>
        <dbReference type="SAM" id="MobiDB-lite"/>
    </source>
</evidence>
<dbReference type="GO" id="GO:0006612">
    <property type="term" value="P:protein targeting to membrane"/>
    <property type="evidence" value="ECO:0007669"/>
    <property type="project" value="TreeGrafter"/>
</dbReference>